<dbReference type="AlphaFoldDB" id="A0AA39VB08"/>
<reference evidence="2" key="1">
    <citation type="journal article" date="2022" name="Plant J.">
        <title>Strategies of tolerance reflected in two North American maple genomes.</title>
        <authorList>
            <person name="McEvoy S.L."/>
            <person name="Sezen U.U."/>
            <person name="Trouern-Trend A."/>
            <person name="McMahon S.M."/>
            <person name="Schaberg P.G."/>
            <person name="Yang J."/>
            <person name="Wegrzyn J.L."/>
            <person name="Swenson N.G."/>
        </authorList>
    </citation>
    <scope>NUCLEOTIDE SEQUENCE</scope>
    <source>
        <strain evidence="2">NS2018</strain>
    </source>
</reference>
<comment type="caution">
    <text evidence="2">The sequence shown here is derived from an EMBL/GenBank/DDBJ whole genome shotgun (WGS) entry which is preliminary data.</text>
</comment>
<proteinExistence type="predicted"/>
<dbReference type="EMBL" id="JAUESC010000388">
    <property type="protein sequence ID" value="KAK0571303.1"/>
    <property type="molecule type" value="Genomic_DNA"/>
</dbReference>
<evidence type="ECO:0000313" key="3">
    <source>
        <dbReference type="Proteomes" id="UP001168877"/>
    </source>
</evidence>
<organism evidence="2 3">
    <name type="scientific">Acer saccharum</name>
    <name type="common">Sugar maple</name>
    <dbReference type="NCBI Taxonomy" id="4024"/>
    <lineage>
        <taxon>Eukaryota</taxon>
        <taxon>Viridiplantae</taxon>
        <taxon>Streptophyta</taxon>
        <taxon>Embryophyta</taxon>
        <taxon>Tracheophyta</taxon>
        <taxon>Spermatophyta</taxon>
        <taxon>Magnoliopsida</taxon>
        <taxon>eudicotyledons</taxon>
        <taxon>Gunneridae</taxon>
        <taxon>Pentapetalae</taxon>
        <taxon>rosids</taxon>
        <taxon>malvids</taxon>
        <taxon>Sapindales</taxon>
        <taxon>Sapindaceae</taxon>
        <taxon>Hippocastanoideae</taxon>
        <taxon>Acereae</taxon>
        <taxon>Acer</taxon>
    </lineage>
</organism>
<dbReference type="Proteomes" id="UP001168877">
    <property type="component" value="Unassembled WGS sequence"/>
</dbReference>
<gene>
    <name evidence="2" type="ORF">LWI29_013857</name>
</gene>
<accession>A0AA39VB08</accession>
<protein>
    <recommendedName>
        <fullName evidence="1">F-box associated beta-propeller type 3 domain-containing protein</fullName>
    </recommendedName>
</protein>
<reference evidence="2" key="2">
    <citation type="submission" date="2023-06" db="EMBL/GenBank/DDBJ databases">
        <authorList>
            <person name="Swenson N.G."/>
            <person name="Wegrzyn J.L."/>
            <person name="Mcevoy S.L."/>
        </authorList>
    </citation>
    <scope>NUCLEOTIDE SEQUENCE</scope>
    <source>
        <strain evidence="2">NS2018</strain>
        <tissue evidence="2">Leaf</tissue>
    </source>
</reference>
<sequence>MEFFFNCHSLMMSELAENYKYENKVSREVKRIALLNISTRQDLTLPKFWSDFDAFSMFYDGFGYDGASDYYKLIRIVKSSESWTKVTVYSLRDNTWRMIDDDFPYLLDIFHGIGTLVMGALNWIVGGRVSVFDYGNFILSFILRSKHLANF</sequence>
<dbReference type="InterPro" id="IPR013187">
    <property type="entry name" value="F-box-assoc_dom_typ3"/>
</dbReference>
<dbReference type="Pfam" id="PF08268">
    <property type="entry name" value="FBA_3"/>
    <property type="match status" value="1"/>
</dbReference>
<feature type="domain" description="F-box associated beta-propeller type 3" evidence="1">
    <location>
        <begin position="31"/>
        <end position="124"/>
    </location>
</feature>
<keyword evidence="3" id="KW-1185">Reference proteome</keyword>
<evidence type="ECO:0000313" key="2">
    <source>
        <dbReference type="EMBL" id="KAK0571303.1"/>
    </source>
</evidence>
<name>A0AA39VB08_ACESA</name>
<evidence type="ECO:0000259" key="1">
    <source>
        <dbReference type="Pfam" id="PF08268"/>
    </source>
</evidence>